<keyword evidence="3" id="KW-1185">Reference proteome</keyword>
<sequence length="478" mass="53217">MLKKKDKLNASGLGATYGIDPEALDFSNDTWSWKGDIPNYPIQSDGFSYDVIDKDGNDKTALSLGILGMIIILFNVKSPKIKEEDILPIFTQVAATRNWHKLSNKEINFLSKTAISKLVNTETSSDVFDLASYAPLEVKRALLKKLFVAARFRLKPEYREEAERRIVEDIVPLIFSNPEYELALLTGLIVKPKGGDSILPQKEVVSGEEPDEIDREPIDSEPEPIEQNAEEALQNHLETLRREVPNPIDLNAEPHESSGYVPFSDMEKEQLQQASQPPVSQPSMSQPGATYNGQNQQEQRTFSTDYENAAKIIPQAQIFQSNEPIRPDTAEPKPFGFDSLPYQPQNVPANQPRAQVPPPNLQDIPKPPLPTNIQSNYPVPPAPAVPEYFRPAQPPQPMYPAPGYPYPGQPVPPVDPYRYLSQQPGYSGQQNLNGGFYGNNPQIPPQYPPAGFPPSHGDQSSQTPPPIEQTQPRNPKKS</sequence>
<feature type="compositionally biased region" description="Pro residues" evidence="1">
    <location>
        <begin position="442"/>
        <end position="452"/>
    </location>
</feature>
<feature type="region of interest" description="Disordered" evidence="1">
    <location>
        <begin position="266"/>
        <end position="478"/>
    </location>
</feature>
<dbReference type="EMBL" id="DF968181">
    <property type="protein sequence ID" value="GAP40638.1"/>
    <property type="molecule type" value="Genomic_DNA"/>
</dbReference>
<feature type="compositionally biased region" description="Polar residues" evidence="1">
    <location>
        <begin position="342"/>
        <end position="353"/>
    </location>
</feature>
<feature type="compositionally biased region" description="Polar residues" evidence="1">
    <location>
        <begin position="457"/>
        <end position="478"/>
    </location>
</feature>
<feature type="compositionally biased region" description="Low complexity" evidence="1">
    <location>
        <begin position="271"/>
        <end position="287"/>
    </location>
</feature>
<dbReference type="OrthoDB" id="9877957at2"/>
<dbReference type="AlphaFoldDB" id="A0A0S7BSE2"/>
<feature type="compositionally biased region" description="Polar residues" evidence="1">
    <location>
        <begin position="420"/>
        <end position="433"/>
    </location>
</feature>
<accession>A0A0S7BSE2</accession>
<evidence type="ECO:0000313" key="3">
    <source>
        <dbReference type="Proteomes" id="UP000053370"/>
    </source>
</evidence>
<protein>
    <submittedName>
        <fullName evidence="2">Uncharacterized protein</fullName>
    </submittedName>
</protein>
<feature type="compositionally biased region" description="Pro residues" evidence="1">
    <location>
        <begin position="355"/>
        <end position="370"/>
    </location>
</feature>
<name>A0A0S7BSE2_9CHLR</name>
<evidence type="ECO:0000256" key="1">
    <source>
        <dbReference type="SAM" id="MobiDB-lite"/>
    </source>
</evidence>
<feature type="compositionally biased region" description="Pro residues" evidence="1">
    <location>
        <begin position="392"/>
        <end position="415"/>
    </location>
</feature>
<reference evidence="2" key="1">
    <citation type="journal article" date="2015" name="Genome Announc.">
        <title>Draft Genome Sequence of Anaerolineae Strain TC1, a Novel Isolate from a Methanogenic Wastewater Treatment System.</title>
        <authorList>
            <person name="Matsuura N."/>
            <person name="Tourlousse D.M."/>
            <person name="Sun L."/>
            <person name="Toyonaga M."/>
            <person name="Kuroda K."/>
            <person name="Ohashi A."/>
            <person name="Cruz R."/>
            <person name="Yamaguchi T."/>
            <person name="Sekiguchi Y."/>
        </authorList>
    </citation>
    <scope>NUCLEOTIDE SEQUENCE [LARGE SCALE GENOMIC DNA]</scope>
    <source>
        <strain evidence="2">TC1</strain>
    </source>
</reference>
<dbReference type="RefSeq" id="WP_062280218.1">
    <property type="nucleotide sequence ID" value="NZ_DF968181.1"/>
</dbReference>
<proteinExistence type="predicted"/>
<dbReference type="Proteomes" id="UP000053370">
    <property type="component" value="Unassembled WGS sequence"/>
</dbReference>
<feature type="compositionally biased region" description="Acidic residues" evidence="1">
    <location>
        <begin position="206"/>
        <end position="223"/>
    </location>
</feature>
<gene>
    <name evidence="2" type="ORF">ATC1_13616</name>
</gene>
<organism evidence="2">
    <name type="scientific">Flexilinea flocculi</name>
    <dbReference type="NCBI Taxonomy" id="1678840"/>
    <lineage>
        <taxon>Bacteria</taxon>
        <taxon>Bacillati</taxon>
        <taxon>Chloroflexota</taxon>
        <taxon>Anaerolineae</taxon>
        <taxon>Anaerolineales</taxon>
        <taxon>Anaerolineaceae</taxon>
        <taxon>Flexilinea</taxon>
    </lineage>
</organism>
<feature type="region of interest" description="Disordered" evidence="1">
    <location>
        <begin position="200"/>
        <end position="223"/>
    </location>
</feature>
<evidence type="ECO:0000313" key="2">
    <source>
        <dbReference type="EMBL" id="GAP40638.1"/>
    </source>
</evidence>
<feature type="compositionally biased region" description="Polar residues" evidence="1">
    <location>
        <begin position="288"/>
        <end position="306"/>
    </location>
</feature>